<organism evidence="7 8">
    <name type="scientific">Pseudobacteriovorax antillogorgiicola</name>
    <dbReference type="NCBI Taxonomy" id="1513793"/>
    <lineage>
        <taxon>Bacteria</taxon>
        <taxon>Pseudomonadati</taxon>
        <taxon>Bdellovibrionota</taxon>
        <taxon>Oligoflexia</taxon>
        <taxon>Oligoflexales</taxon>
        <taxon>Pseudobacteriovoracaceae</taxon>
        <taxon>Pseudobacteriovorax</taxon>
    </lineage>
</organism>
<dbReference type="SUPFAM" id="SSF46626">
    <property type="entry name" value="Cytochrome c"/>
    <property type="match status" value="2"/>
</dbReference>
<evidence type="ECO:0000256" key="5">
    <source>
        <dbReference type="SAM" id="SignalP"/>
    </source>
</evidence>
<evidence type="ECO:0000259" key="6">
    <source>
        <dbReference type="PROSITE" id="PS51007"/>
    </source>
</evidence>
<name>A0A1Y6C9W3_9BACT</name>
<gene>
    <name evidence="7" type="ORF">SAMN06296036_116141</name>
</gene>
<dbReference type="PANTHER" id="PTHR47197">
    <property type="entry name" value="PROTEIN NIRF"/>
    <property type="match status" value="1"/>
</dbReference>
<dbReference type="Gene3D" id="1.10.760.10">
    <property type="entry name" value="Cytochrome c-like domain"/>
    <property type="match status" value="2"/>
</dbReference>
<keyword evidence="8" id="KW-1185">Reference proteome</keyword>
<accession>A0A1Y6C9W3</accession>
<evidence type="ECO:0000256" key="1">
    <source>
        <dbReference type="ARBA" id="ARBA00022617"/>
    </source>
</evidence>
<dbReference type="GO" id="GO:0046872">
    <property type="term" value="F:metal ion binding"/>
    <property type="evidence" value="ECO:0007669"/>
    <property type="project" value="UniProtKB-KW"/>
</dbReference>
<dbReference type="AlphaFoldDB" id="A0A1Y6C9W3"/>
<dbReference type="PANTHER" id="PTHR47197:SF3">
    <property type="entry name" value="DIHYDRO-HEME D1 DEHYDROGENASE"/>
    <property type="match status" value="1"/>
</dbReference>
<proteinExistence type="predicted"/>
<dbReference type="STRING" id="1513793.SAMN06296036_116141"/>
<dbReference type="InterPro" id="IPR015943">
    <property type="entry name" value="WD40/YVTN_repeat-like_dom_sf"/>
</dbReference>
<feature type="chain" id="PRO_5013300476" evidence="5">
    <location>
        <begin position="22"/>
        <end position="934"/>
    </location>
</feature>
<dbReference type="EMBL" id="FWZT01000016">
    <property type="protein sequence ID" value="SMF53562.1"/>
    <property type="molecule type" value="Genomic_DNA"/>
</dbReference>
<keyword evidence="7" id="KW-0238">DNA-binding</keyword>
<protein>
    <submittedName>
        <fullName evidence="7">DNA-binding beta-propeller fold protein YncE</fullName>
    </submittedName>
</protein>
<dbReference type="SUPFAM" id="SSF51004">
    <property type="entry name" value="C-terminal (heme d1) domain of cytochrome cd1-nitrite reductase"/>
    <property type="match status" value="1"/>
</dbReference>
<dbReference type="GO" id="GO:0003677">
    <property type="term" value="F:DNA binding"/>
    <property type="evidence" value="ECO:0007669"/>
    <property type="project" value="UniProtKB-KW"/>
</dbReference>
<dbReference type="GO" id="GO:0009055">
    <property type="term" value="F:electron transfer activity"/>
    <property type="evidence" value="ECO:0007669"/>
    <property type="project" value="InterPro"/>
</dbReference>
<evidence type="ECO:0000256" key="2">
    <source>
        <dbReference type="ARBA" id="ARBA00022723"/>
    </source>
</evidence>
<dbReference type="InterPro" id="IPR011048">
    <property type="entry name" value="Haem_d1_sf"/>
</dbReference>
<evidence type="ECO:0000256" key="4">
    <source>
        <dbReference type="PROSITE-ProRule" id="PRU00433"/>
    </source>
</evidence>
<dbReference type="GO" id="GO:0020037">
    <property type="term" value="F:heme binding"/>
    <property type="evidence" value="ECO:0007669"/>
    <property type="project" value="InterPro"/>
</dbReference>
<feature type="domain" description="Cytochrome c" evidence="6">
    <location>
        <begin position="593"/>
        <end position="689"/>
    </location>
</feature>
<evidence type="ECO:0000313" key="8">
    <source>
        <dbReference type="Proteomes" id="UP000192907"/>
    </source>
</evidence>
<keyword evidence="3 4" id="KW-0408">Iron</keyword>
<dbReference type="Proteomes" id="UP000192907">
    <property type="component" value="Unassembled WGS sequence"/>
</dbReference>
<feature type="domain" description="Cytochrome c" evidence="6">
    <location>
        <begin position="477"/>
        <end position="576"/>
    </location>
</feature>
<keyword evidence="5" id="KW-0732">Signal</keyword>
<reference evidence="8" key="1">
    <citation type="submission" date="2017-04" db="EMBL/GenBank/DDBJ databases">
        <authorList>
            <person name="Varghese N."/>
            <person name="Submissions S."/>
        </authorList>
    </citation>
    <scope>NUCLEOTIDE SEQUENCE [LARGE SCALE GENOMIC DNA]</scope>
    <source>
        <strain evidence="8">RKEM611</strain>
    </source>
</reference>
<feature type="signal peptide" evidence="5">
    <location>
        <begin position="1"/>
        <end position="21"/>
    </location>
</feature>
<keyword evidence="1 4" id="KW-0349">Heme</keyword>
<dbReference type="InterPro" id="IPR009056">
    <property type="entry name" value="Cyt_c-like_dom"/>
</dbReference>
<keyword evidence="2 4" id="KW-0479">Metal-binding</keyword>
<sequence>MNQPYFCGAFFFCFSLCFATAVQSQFRQESRCHEAPLPLQNQKSFPLGETFFLPKILKPCQKSSRWTIKRAPSGSQNSVVNMKNDHARFTPDLPGIYRFALEDVGKVIQDQLVLQVDDWGPKKRFRNHYLPPYAGVTKVDDDLWTANGSSYTVSKLSRTARGAWQKTGEIQVGSWPGAVAWQKASPYLLVAHRGSDTLGFIDTRRMILIDSVWVGDEPTEIIISNDGKLAFVSLPTMGKLAVVAIQSRRLIKYIDVGFDPRAMSLSSDGKLLFVASYRSRNQNTDLYGSYPEEVAGDIWIIDVKGLSVLGQINDVSAVNRSLYFDGMSSLLWVAATNGDPYPNQGDYSVDEGVLPFVHELVGVQGDPANKDFGRVVTRVDLSHQPSSSGPFVGPSGVVRGGEYLWLSAVSSNQVIALDHSSREEVLRVNVGKGPRRIINLGGGVLAVHCYQSLELWLLSTKGQVLQIISLAEDSRSPLIAQGEQIFYQPGNLYASNHSCDSCHLEGQNEGMIWRFGSALWSNVRPLQLLAATPPHHWYSYVANSSVDAIAAPASIVAQPLSANEAKAMTAFMDSLIGAPRANGATNRDGSFTLEAEKGKVLFEGEAQCVACHSGPVFTNQTAIPLPSGKSLDVPSLLGAYRHGIYFEDGRATTLKQAVNEFIDRSESWGRGPFSDQERQQILAFVSQLTAKGSAPGGMFPEIYENSSVYPNVQPWVEFFDPIDQHQLRLNKQAVADYITLLDSSGQAVDVEVSVEGLRIVASPKAGLQLGERYQFKVLQGLPFITGGQLTADRIKSFVVATNPQYELPKNLYMEVSLTLGSEVQIEYLELQGIRLANGGLGFTMVPLTTLTDQRENLWLRLDGHELTISPFAFPFAANSKKWGPRPAVGNAQGVRARLVHEDAGVFAEGSFAITAPGRSIAASFRILMERPAVF</sequence>
<dbReference type="InterPro" id="IPR036909">
    <property type="entry name" value="Cyt_c-like_dom_sf"/>
</dbReference>
<dbReference type="InterPro" id="IPR051200">
    <property type="entry name" value="Host-pathogen_enzymatic-act"/>
</dbReference>
<dbReference type="Gene3D" id="2.130.10.10">
    <property type="entry name" value="YVTN repeat-like/Quinoprotein amine dehydrogenase"/>
    <property type="match status" value="1"/>
</dbReference>
<evidence type="ECO:0000313" key="7">
    <source>
        <dbReference type="EMBL" id="SMF53562.1"/>
    </source>
</evidence>
<dbReference type="PROSITE" id="PS51007">
    <property type="entry name" value="CYTC"/>
    <property type="match status" value="2"/>
</dbReference>
<evidence type="ECO:0000256" key="3">
    <source>
        <dbReference type="ARBA" id="ARBA00023004"/>
    </source>
</evidence>